<organism evidence="2 3">
    <name type="scientific">Marinobacter vinifirmus</name>
    <dbReference type="NCBI Taxonomy" id="355591"/>
    <lineage>
        <taxon>Bacteria</taxon>
        <taxon>Pseudomonadati</taxon>
        <taxon>Pseudomonadota</taxon>
        <taxon>Gammaproteobacteria</taxon>
        <taxon>Pseudomonadales</taxon>
        <taxon>Marinobacteraceae</taxon>
        <taxon>Marinobacter</taxon>
    </lineage>
</organism>
<dbReference type="PROSITE" id="PS50112">
    <property type="entry name" value="PAS"/>
    <property type="match status" value="1"/>
</dbReference>
<gene>
    <name evidence="2" type="ORF">FHK81_07940</name>
</gene>
<dbReference type="RefSeq" id="WP_081697553.1">
    <property type="nucleotide sequence ID" value="NZ_VMRX01000019.1"/>
</dbReference>
<proteinExistence type="predicted"/>
<dbReference type="SUPFAM" id="SSF55785">
    <property type="entry name" value="PYP-like sensor domain (PAS domain)"/>
    <property type="match status" value="1"/>
</dbReference>
<accession>A0A558BB30</accession>
<name>A0A558BB30_9GAMM</name>
<dbReference type="InterPro" id="IPR000014">
    <property type="entry name" value="PAS"/>
</dbReference>
<sequence length="66" mass="7065">MLRAATELSFSSILVTDAQHRILYANPAFCATTGYSPDELRGTGIPQCEHNGCDPLPVLSSLAPVF</sequence>
<dbReference type="Proteomes" id="UP000319142">
    <property type="component" value="Unassembled WGS sequence"/>
</dbReference>
<dbReference type="CDD" id="cd00130">
    <property type="entry name" value="PAS"/>
    <property type="match status" value="1"/>
</dbReference>
<dbReference type="AlphaFoldDB" id="A0A558BB30"/>
<dbReference type="Gene3D" id="3.30.450.20">
    <property type="entry name" value="PAS domain"/>
    <property type="match status" value="1"/>
</dbReference>
<comment type="caution">
    <text evidence="2">The sequence shown here is derived from an EMBL/GenBank/DDBJ whole genome shotgun (WGS) entry which is preliminary data.</text>
</comment>
<dbReference type="Pfam" id="PF13426">
    <property type="entry name" value="PAS_9"/>
    <property type="match status" value="1"/>
</dbReference>
<reference evidence="2 3" key="1">
    <citation type="submission" date="2019-07" db="EMBL/GenBank/DDBJ databases">
        <title>The pathways for chlorine oxyanion respiration interact through the shared metabolite chlorate.</title>
        <authorList>
            <person name="Barnum T.P."/>
            <person name="Cheng Y."/>
            <person name="Hill K.A."/>
            <person name="Lucas L.N."/>
            <person name="Carlson H.K."/>
            <person name="Coates J.D."/>
        </authorList>
    </citation>
    <scope>NUCLEOTIDE SEQUENCE [LARGE SCALE GENOMIC DNA]</scope>
    <source>
        <strain evidence="2">UCB</strain>
    </source>
</reference>
<feature type="domain" description="PAS" evidence="1">
    <location>
        <begin position="1"/>
        <end position="42"/>
    </location>
</feature>
<dbReference type="NCBIfam" id="TIGR00229">
    <property type="entry name" value="sensory_box"/>
    <property type="match status" value="1"/>
</dbReference>
<evidence type="ECO:0000259" key="1">
    <source>
        <dbReference type="PROSITE" id="PS50112"/>
    </source>
</evidence>
<dbReference type="InterPro" id="IPR035965">
    <property type="entry name" value="PAS-like_dom_sf"/>
</dbReference>
<protein>
    <submittedName>
        <fullName evidence="2">PAS domain S-box protein</fullName>
    </submittedName>
</protein>
<evidence type="ECO:0000313" key="3">
    <source>
        <dbReference type="Proteomes" id="UP000319142"/>
    </source>
</evidence>
<evidence type="ECO:0000313" key="2">
    <source>
        <dbReference type="EMBL" id="TVT33716.1"/>
    </source>
</evidence>
<dbReference type="EMBL" id="VMRX01000019">
    <property type="protein sequence ID" value="TVT33716.1"/>
    <property type="molecule type" value="Genomic_DNA"/>
</dbReference>